<sequence>MNKATKILVAVVLAALAIAWIYHPAQPDNTPNTKLHSPIAFVVSSLPKTRLEAHPLQEPPSQSVPSLATSAAALSSLHPPDRPAWEILRDYRNRPADRKQEDSVLSAMSYCINTQDSTDTLRSLKSRGTAVPGEIDALEAHVEGHAKFCGRLLTTDFQVRTEIVRSRAESGDTKAMMAFLDIGPGGYWPREGSPPGWTQEQKYAWQQEALVYLKKAVERNELSALNALATVYSSQPSDNSETDPFFSNLYDPVQAYAYAYAWSIKTFRVPDPYQEKARDLYLQRFQRPLTSEEIAKGQKIAGEIIR</sequence>
<dbReference type="EMBL" id="FNJL01000039">
    <property type="protein sequence ID" value="SDP89807.1"/>
    <property type="molecule type" value="Genomic_DNA"/>
</dbReference>
<organism evidence="1 2">
    <name type="scientific">Paracidovorax cattleyae</name>
    <dbReference type="NCBI Taxonomy" id="80868"/>
    <lineage>
        <taxon>Bacteria</taxon>
        <taxon>Pseudomonadati</taxon>
        <taxon>Pseudomonadota</taxon>
        <taxon>Betaproteobacteria</taxon>
        <taxon>Burkholderiales</taxon>
        <taxon>Comamonadaceae</taxon>
        <taxon>Paracidovorax</taxon>
    </lineage>
</organism>
<accession>A0A1H0WGN5</accession>
<reference evidence="2" key="1">
    <citation type="submission" date="2016-10" db="EMBL/GenBank/DDBJ databases">
        <authorList>
            <person name="Varghese N."/>
            <person name="Submissions S."/>
        </authorList>
    </citation>
    <scope>NUCLEOTIDE SEQUENCE [LARGE SCALE GENOMIC DNA]</scope>
    <source>
        <strain evidence="2">DSM 17101</strain>
    </source>
</reference>
<name>A0A1H0WGN5_9BURK</name>
<protein>
    <submittedName>
        <fullName evidence="1">Uncharacterized protein</fullName>
    </submittedName>
</protein>
<evidence type="ECO:0000313" key="2">
    <source>
        <dbReference type="Proteomes" id="UP000199317"/>
    </source>
</evidence>
<keyword evidence="2" id="KW-1185">Reference proteome</keyword>
<gene>
    <name evidence="1" type="ORF">SAMN04489708_1393</name>
</gene>
<dbReference type="Proteomes" id="UP000199317">
    <property type="component" value="Unassembled WGS sequence"/>
</dbReference>
<evidence type="ECO:0000313" key="1">
    <source>
        <dbReference type="EMBL" id="SDP89807.1"/>
    </source>
</evidence>
<dbReference type="AlphaFoldDB" id="A0A1H0WGN5"/>
<proteinExistence type="predicted"/>